<evidence type="ECO:0000256" key="4">
    <source>
        <dbReference type="ARBA" id="ARBA00023130"/>
    </source>
</evidence>
<dbReference type="PRINTS" id="PR00401">
    <property type="entry name" value="SH2DOMAIN"/>
</dbReference>
<keyword evidence="2" id="KW-0391">Immunity</keyword>
<dbReference type="PROSITE" id="PS50001">
    <property type="entry name" value="SH2"/>
    <property type="match status" value="1"/>
</dbReference>
<dbReference type="Pfam" id="PF00017">
    <property type="entry name" value="SH2"/>
    <property type="match status" value="1"/>
</dbReference>
<dbReference type="KEGG" id="pki:111838079"/>
<evidence type="ECO:0000256" key="2">
    <source>
        <dbReference type="ARBA" id="ARBA00022859"/>
    </source>
</evidence>
<dbReference type="GeneTree" id="ENSGT00940000155920"/>
<sequence>MPRCFCMMGDGVDIPVYHENLSKSDCEEILGRTGLDGAFLIRDSETIQGAMCLCVYKKKVVYTYRIHQTHDGLYTLQTSPGVKERFFKTLEDLIKSYRKKNQGLAARLRHPVMPESLPASPSCEDDSQDYENVVDSSEYVIVLPS</sequence>
<dbReference type="GO" id="GO:0009966">
    <property type="term" value="P:regulation of signal transduction"/>
    <property type="evidence" value="ECO:0007669"/>
    <property type="project" value="TreeGrafter"/>
</dbReference>
<dbReference type="PANTHER" id="PTHR46051:SF1">
    <property type="entry name" value="INOSITOL POLYPHOSPHATE-RELATED PHOSPHATASE DOMAIN-CONTAINING PROTEIN"/>
    <property type="match status" value="1"/>
</dbReference>
<evidence type="ECO:0000313" key="7">
    <source>
        <dbReference type="Ensembl" id="ENSPKIP00000011714.1"/>
    </source>
</evidence>
<dbReference type="OrthoDB" id="8815311at2759"/>
<keyword evidence="1" id="KW-0399">Innate immunity</keyword>
<proteinExistence type="predicted"/>
<evidence type="ECO:0000259" key="6">
    <source>
        <dbReference type="PROSITE" id="PS50001"/>
    </source>
</evidence>
<dbReference type="GO" id="GO:0050776">
    <property type="term" value="P:regulation of immune response"/>
    <property type="evidence" value="ECO:0007669"/>
    <property type="project" value="TreeGrafter"/>
</dbReference>
<dbReference type="Ensembl" id="ENSPKIT00000023663.1">
    <property type="protein sequence ID" value="ENSPKIP00000011714.1"/>
    <property type="gene ID" value="ENSPKIG00000018697.1"/>
</dbReference>
<feature type="domain" description="SH2" evidence="6">
    <location>
        <begin position="16"/>
        <end position="112"/>
    </location>
</feature>
<dbReference type="AlphaFoldDB" id="A0A3B3R0K8"/>
<dbReference type="InterPro" id="IPR000980">
    <property type="entry name" value="SH2"/>
</dbReference>
<reference evidence="7" key="1">
    <citation type="submission" date="2025-08" db="UniProtKB">
        <authorList>
            <consortium name="Ensembl"/>
        </authorList>
    </citation>
    <scope>IDENTIFICATION</scope>
</reference>
<organism evidence="7 8">
    <name type="scientific">Paramormyrops kingsleyae</name>
    <dbReference type="NCBI Taxonomy" id="1676925"/>
    <lineage>
        <taxon>Eukaryota</taxon>
        <taxon>Metazoa</taxon>
        <taxon>Chordata</taxon>
        <taxon>Craniata</taxon>
        <taxon>Vertebrata</taxon>
        <taxon>Euteleostomi</taxon>
        <taxon>Actinopterygii</taxon>
        <taxon>Neopterygii</taxon>
        <taxon>Teleostei</taxon>
        <taxon>Osteoglossocephala</taxon>
        <taxon>Osteoglossomorpha</taxon>
        <taxon>Osteoglossiformes</taxon>
        <taxon>Mormyridae</taxon>
        <taxon>Paramormyrops</taxon>
    </lineage>
</organism>
<evidence type="ECO:0000313" key="8">
    <source>
        <dbReference type="Proteomes" id="UP000261540"/>
    </source>
</evidence>
<evidence type="ECO:0000256" key="1">
    <source>
        <dbReference type="ARBA" id="ARBA00022588"/>
    </source>
</evidence>
<keyword evidence="4" id="KW-1064">Adaptive immunity</keyword>
<accession>A0A3B3R0K8</accession>
<evidence type="ECO:0000256" key="5">
    <source>
        <dbReference type="PROSITE-ProRule" id="PRU00191"/>
    </source>
</evidence>
<keyword evidence="3 5" id="KW-0727">SH2 domain</keyword>
<dbReference type="SUPFAM" id="SSF55550">
    <property type="entry name" value="SH2 domain"/>
    <property type="match status" value="1"/>
</dbReference>
<dbReference type="PANTHER" id="PTHR46051">
    <property type="entry name" value="SH2 DOMAIN-CONTAINING PROTEIN"/>
    <property type="match status" value="1"/>
</dbReference>
<protein>
    <submittedName>
        <fullName evidence="7">SH2 domain-containing protein 1B2-like</fullName>
    </submittedName>
</protein>
<dbReference type="GO" id="GO:0045087">
    <property type="term" value="P:innate immune response"/>
    <property type="evidence" value="ECO:0007669"/>
    <property type="project" value="UniProtKB-KW"/>
</dbReference>
<dbReference type="STRING" id="1676925.ENSPKIP00000011714"/>
<dbReference type="Proteomes" id="UP000261540">
    <property type="component" value="Unplaced"/>
</dbReference>
<reference evidence="7" key="2">
    <citation type="submission" date="2025-09" db="UniProtKB">
        <authorList>
            <consortium name="Ensembl"/>
        </authorList>
    </citation>
    <scope>IDENTIFICATION</scope>
</reference>
<dbReference type="Gene3D" id="3.30.505.10">
    <property type="entry name" value="SH2 domain"/>
    <property type="match status" value="1"/>
</dbReference>
<dbReference type="InterPro" id="IPR036860">
    <property type="entry name" value="SH2_dom_sf"/>
</dbReference>
<dbReference type="SMART" id="SM00252">
    <property type="entry name" value="SH2"/>
    <property type="match status" value="1"/>
</dbReference>
<dbReference type="GO" id="GO:0002250">
    <property type="term" value="P:adaptive immune response"/>
    <property type="evidence" value="ECO:0007669"/>
    <property type="project" value="UniProtKB-KW"/>
</dbReference>
<keyword evidence="8" id="KW-1185">Reference proteome</keyword>
<name>A0A3B3R0K8_9TELE</name>
<evidence type="ECO:0000256" key="3">
    <source>
        <dbReference type="ARBA" id="ARBA00022999"/>
    </source>
</evidence>